<dbReference type="AlphaFoldDB" id="A0A1G7FR78"/>
<accession>A0A1G7FR78</accession>
<evidence type="ECO:0000313" key="3">
    <source>
        <dbReference type="Proteomes" id="UP000199412"/>
    </source>
</evidence>
<organism evidence="2 3">
    <name type="scientific">Rhodospira trueperi</name>
    <dbReference type="NCBI Taxonomy" id="69960"/>
    <lineage>
        <taxon>Bacteria</taxon>
        <taxon>Pseudomonadati</taxon>
        <taxon>Pseudomonadota</taxon>
        <taxon>Alphaproteobacteria</taxon>
        <taxon>Rhodospirillales</taxon>
        <taxon>Rhodospirillaceae</taxon>
        <taxon>Rhodospira</taxon>
    </lineage>
</organism>
<name>A0A1G7FR78_9PROT</name>
<dbReference type="Proteomes" id="UP000199412">
    <property type="component" value="Unassembled WGS sequence"/>
</dbReference>
<dbReference type="STRING" id="69960.SAMN05421720_11237"/>
<keyword evidence="3" id="KW-1185">Reference proteome</keyword>
<feature type="region of interest" description="Disordered" evidence="1">
    <location>
        <begin position="275"/>
        <end position="300"/>
    </location>
</feature>
<gene>
    <name evidence="2" type="ORF">SAMN05421720_11237</name>
</gene>
<evidence type="ECO:0000313" key="2">
    <source>
        <dbReference type="EMBL" id="SDE78384.1"/>
    </source>
</evidence>
<proteinExistence type="predicted"/>
<sequence>MRNERWLKSANAKPRCPDPVAVSVSIIDHGLRLLKMDATASARIGLTGLHICPSHPFAAQIWLAGHDGVHAIETLPSVEPDPLAPLDVSRATMLARYFPHPDEPSFAALSDDERTVRLDPGFTATGAPDGALTRDLFDTPLFAVGILRLARAADGTALSVAAVSGAPEGWRALCPLFDALITVLTFTHRVQPAAVTPRRRPGEFGLHVVLPAVPTPSDPAPTKPGAALTAFVAAAGAGDGCPDDAPARWWEAGRWDQEPDAVPCACHAAHDEDGALHGHHGHHPHSHTDTRAAKTAGSPP</sequence>
<protein>
    <submittedName>
        <fullName evidence="2">Uncharacterized protein</fullName>
    </submittedName>
</protein>
<reference evidence="2 3" key="1">
    <citation type="submission" date="2016-10" db="EMBL/GenBank/DDBJ databases">
        <authorList>
            <person name="de Groot N.N."/>
        </authorList>
    </citation>
    <scope>NUCLEOTIDE SEQUENCE [LARGE SCALE GENOMIC DNA]</scope>
    <source>
        <strain evidence="2 3">ATCC 700224</strain>
    </source>
</reference>
<evidence type="ECO:0000256" key="1">
    <source>
        <dbReference type="SAM" id="MobiDB-lite"/>
    </source>
</evidence>
<dbReference type="EMBL" id="FNAP01000012">
    <property type="protein sequence ID" value="SDE78384.1"/>
    <property type="molecule type" value="Genomic_DNA"/>
</dbReference>